<evidence type="ECO:0000313" key="5">
    <source>
        <dbReference type="EMBL" id="OMJ70541.1"/>
    </source>
</evidence>
<evidence type="ECO:0000256" key="2">
    <source>
        <dbReference type="ARBA" id="ARBA00023098"/>
    </source>
</evidence>
<dbReference type="Pfam" id="PF00561">
    <property type="entry name" value="Abhydrolase_1"/>
    <property type="match status" value="1"/>
</dbReference>
<dbReference type="EMBL" id="MPUH01001078">
    <property type="protein sequence ID" value="OMJ70541.1"/>
    <property type="molecule type" value="Genomic_DNA"/>
</dbReference>
<name>A0A1R2B192_9CILI</name>
<dbReference type="AlphaFoldDB" id="A0A1R2B192"/>
<keyword evidence="3" id="KW-0472">Membrane</keyword>
<proteinExistence type="predicted"/>
<organism evidence="5 6">
    <name type="scientific">Stentor coeruleus</name>
    <dbReference type="NCBI Taxonomy" id="5963"/>
    <lineage>
        <taxon>Eukaryota</taxon>
        <taxon>Sar</taxon>
        <taxon>Alveolata</taxon>
        <taxon>Ciliophora</taxon>
        <taxon>Postciliodesmatophora</taxon>
        <taxon>Heterotrichea</taxon>
        <taxon>Heterotrichida</taxon>
        <taxon>Stentoridae</taxon>
        <taxon>Stentor</taxon>
    </lineage>
</organism>
<gene>
    <name evidence="5" type="ORF">SteCoe_31473</name>
</gene>
<dbReference type="PANTHER" id="PTHR11005">
    <property type="entry name" value="LYSOSOMAL ACID LIPASE-RELATED"/>
    <property type="match status" value="1"/>
</dbReference>
<dbReference type="GO" id="GO:0016042">
    <property type="term" value="P:lipid catabolic process"/>
    <property type="evidence" value="ECO:0007669"/>
    <property type="project" value="UniProtKB-KW"/>
</dbReference>
<dbReference type="InterPro" id="IPR029058">
    <property type="entry name" value="AB_hydrolase_fold"/>
</dbReference>
<keyword evidence="3" id="KW-1133">Transmembrane helix</keyword>
<feature type="domain" description="AB hydrolase-1" evidence="4">
    <location>
        <begin position="79"/>
        <end position="374"/>
    </location>
</feature>
<evidence type="ECO:0000259" key="4">
    <source>
        <dbReference type="Pfam" id="PF00561"/>
    </source>
</evidence>
<keyword evidence="6" id="KW-1185">Reference proteome</keyword>
<dbReference type="SUPFAM" id="SSF53474">
    <property type="entry name" value="alpha/beta-Hydrolases"/>
    <property type="match status" value="1"/>
</dbReference>
<feature type="transmembrane region" description="Helical" evidence="3">
    <location>
        <begin position="12"/>
        <end position="32"/>
    </location>
</feature>
<keyword evidence="1" id="KW-0442">Lipid degradation</keyword>
<sequence>MPIVQSIKTKAFYIFKCVLIPIGIWYAFVFHIELAELPPIIHNNFKQDCHDKGIRFEEYTVTTDDGYILSLYHIPGSGPPVLLVHGLSNSANCFILNQCARPPAFFLSDSGYDVWLGNMRGSHLSRGHTHLNSSNDDYWDWTMVELIRYDLISFIKFIKARTEYEKVALLGHSQGGSVILWALAQHPDMYSQYISIGILIGTPGAYINTQSLYIKLLLSDTFHFFSKIFSVNVISDWTDDLFLAKFIIRWPKVAKWICKDMLDMDFNKGTIEDLSVYIHRMRGGTSFKNIEFWTHIVNAKERNPLMYDYGKEGNLKRYNSIIPPRIDFSRVETKIAFFGGELDFAVIQSDSRILKESLNSEIVVFYNDTYHEDHGGFVFGCTMSYYNDLLEVLGKHSN</sequence>
<dbReference type="OrthoDB" id="9974421at2759"/>
<protein>
    <recommendedName>
        <fullName evidence="4">AB hydrolase-1 domain-containing protein</fullName>
    </recommendedName>
</protein>
<dbReference type="InterPro" id="IPR000073">
    <property type="entry name" value="AB_hydrolase_1"/>
</dbReference>
<evidence type="ECO:0000256" key="3">
    <source>
        <dbReference type="SAM" id="Phobius"/>
    </source>
</evidence>
<accession>A0A1R2B192</accession>
<keyword evidence="2" id="KW-0443">Lipid metabolism</keyword>
<evidence type="ECO:0000256" key="1">
    <source>
        <dbReference type="ARBA" id="ARBA00022963"/>
    </source>
</evidence>
<keyword evidence="3" id="KW-0812">Transmembrane</keyword>
<reference evidence="5 6" key="1">
    <citation type="submission" date="2016-11" db="EMBL/GenBank/DDBJ databases">
        <title>The macronuclear genome of Stentor coeruleus: a giant cell with tiny introns.</title>
        <authorList>
            <person name="Slabodnick M."/>
            <person name="Ruby J.G."/>
            <person name="Reiff S.B."/>
            <person name="Swart E.C."/>
            <person name="Gosai S."/>
            <person name="Prabakaran S."/>
            <person name="Witkowska E."/>
            <person name="Larue G.E."/>
            <person name="Fisher S."/>
            <person name="Freeman R.M."/>
            <person name="Gunawardena J."/>
            <person name="Chu W."/>
            <person name="Stover N.A."/>
            <person name="Gregory B.D."/>
            <person name="Nowacki M."/>
            <person name="Derisi J."/>
            <person name="Roy S.W."/>
            <person name="Marshall W.F."/>
            <person name="Sood P."/>
        </authorList>
    </citation>
    <scope>NUCLEOTIDE SEQUENCE [LARGE SCALE GENOMIC DNA]</scope>
    <source>
        <strain evidence="5">WM001</strain>
    </source>
</reference>
<dbReference type="Gene3D" id="3.40.50.1820">
    <property type="entry name" value="alpha/beta hydrolase"/>
    <property type="match status" value="1"/>
</dbReference>
<comment type="caution">
    <text evidence="5">The sequence shown here is derived from an EMBL/GenBank/DDBJ whole genome shotgun (WGS) entry which is preliminary data.</text>
</comment>
<dbReference type="Proteomes" id="UP000187209">
    <property type="component" value="Unassembled WGS sequence"/>
</dbReference>
<evidence type="ECO:0000313" key="6">
    <source>
        <dbReference type="Proteomes" id="UP000187209"/>
    </source>
</evidence>